<feature type="compositionally biased region" description="Polar residues" evidence="1">
    <location>
        <begin position="484"/>
        <end position="529"/>
    </location>
</feature>
<dbReference type="GO" id="GO:0006508">
    <property type="term" value="P:proteolysis"/>
    <property type="evidence" value="ECO:0007669"/>
    <property type="project" value="InterPro"/>
</dbReference>
<organism evidence="4 5">
    <name type="scientific">Nephila pilipes</name>
    <name type="common">Giant wood spider</name>
    <name type="synonym">Nephila maculata</name>
    <dbReference type="NCBI Taxonomy" id="299642"/>
    <lineage>
        <taxon>Eukaryota</taxon>
        <taxon>Metazoa</taxon>
        <taxon>Ecdysozoa</taxon>
        <taxon>Arthropoda</taxon>
        <taxon>Chelicerata</taxon>
        <taxon>Arachnida</taxon>
        <taxon>Araneae</taxon>
        <taxon>Araneomorphae</taxon>
        <taxon>Entelegynae</taxon>
        <taxon>Araneoidea</taxon>
        <taxon>Nephilidae</taxon>
        <taxon>Nephila</taxon>
    </lineage>
</organism>
<dbReference type="EMBL" id="BMAW01029087">
    <property type="protein sequence ID" value="GFU10450.1"/>
    <property type="molecule type" value="Genomic_DNA"/>
</dbReference>
<dbReference type="InterPro" id="IPR001254">
    <property type="entry name" value="Trypsin_dom"/>
</dbReference>
<evidence type="ECO:0000313" key="5">
    <source>
        <dbReference type="Proteomes" id="UP000887013"/>
    </source>
</evidence>
<dbReference type="Gene3D" id="2.40.10.10">
    <property type="entry name" value="Trypsin-like serine proteases"/>
    <property type="match status" value="1"/>
</dbReference>
<dbReference type="InterPro" id="IPR018114">
    <property type="entry name" value="TRYPSIN_HIS"/>
</dbReference>
<feature type="region of interest" description="Disordered" evidence="1">
    <location>
        <begin position="131"/>
        <end position="168"/>
    </location>
</feature>
<feature type="chain" id="PRO_5036488008" evidence="2">
    <location>
        <begin position="32"/>
        <end position="1151"/>
    </location>
</feature>
<feature type="region of interest" description="Disordered" evidence="1">
    <location>
        <begin position="357"/>
        <end position="408"/>
    </location>
</feature>
<dbReference type="OrthoDB" id="6433362at2759"/>
<feature type="region of interest" description="Disordered" evidence="1">
    <location>
        <begin position="864"/>
        <end position="886"/>
    </location>
</feature>
<dbReference type="SMART" id="SM00020">
    <property type="entry name" value="Tryp_SPc"/>
    <property type="match status" value="1"/>
</dbReference>
<feature type="signal peptide" evidence="2">
    <location>
        <begin position="1"/>
        <end position="31"/>
    </location>
</feature>
<proteinExistence type="predicted"/>
<protein>
    <submittedName>
        <fullName evidence="4">Protein masquerade</fullName>
    </submittedName>
</protein>
<comment type="caution">
    <text evidence="4">The sequence shown here is derived from an EMBL/GenBank/DDBJ whole genome shotgun (WGS) entry which is preliminary data.</text>
</comment>
<feature type="compositionally biased region" description="Low complexity" evidence="1">
    <location>
        <begin position="375"/>
        <end position="386"/>
    </location>
</feature>
<dbReference type="Proteomes" id="UP000887013">
    <property type="component" value="Unassembled WGS sequence"/>
</dbReference>
<feature type="region of interest" description="Disordered" evidence="1">
    <location>
        <begin position="767"/>
        <end position="798"/>
    </location>
</feature>
<dbReference type="FunFam" id="2.40.10.10:FF:000082">
    <property type="entry name" value="Plasma kallikrein"/>
    <property type="match status" value="1"/>
</dbReference>
<sequence>MFVSHLRGRWYLRSVTLTLTCALAFVGQAGSQDVGSFLAGLLGAADVPAPDINSTLNEIPCPGECVHALTSILCSRVVEQFTCGASYLRCCVSSDYNFGTVVETSAPLPEDFSTESTTEYEVFLVTTEPSHETTTNHIYDPPSSSQAPFKHQPRPTAETKTTVTTVSTTTQKPGPCKGICVENIFVRYCGSTIPGWCKRGTTCCASNEDEEDASHETTTIVIPLTTNHIYENKHPSTQYSKYEKYETTPSSTTMRSPLCPGSCVAPLFSLLCDAVSDVYYCPNEGRCCISNDEPSIPTTTTPSNIEYAPPCPGACIPMFLRGMCNRPSEIMLQSECKQDFVCCYQPDVKDMLHVETPPIPLIPPGQSGFPNIPLGSQNQGSQMNQQPIRHSYPPRPQNPYSRKPVPPVIVPPVNVNQGYLGSGQTGYSQISHIQPHGNNGLGKPPYPQKNNYGNSDQPNFPFRPQQINSSLQINPVRFAGPESQHPSGISQQPSTGLTQQQPTRFAQQPPTGLVQQPSVGISQQPSTGFAQKPPSGFIQQPPTGFSQHSSTGFSQHSSTGFVQQPPTEFVQQPPTGFAQQPSIGSSHPSPAEFVHESPIIPPRRDESYLQDYNNRKQNFTHSTVIQNNHQPNELPHDSSRFIPPSIIQNPKPVMQPEDLSAPNKPHPTDRFVSASLDFSPDSLRPIGVDFTNKSPPLEKFRPSYPQGNFHSKPDSNISSHVPIIVGSPNSDEISESKLHDIANPHAAESTQTIFIPLQDSFRPIQNQQKTSPPIKVEPVNPVKNPEPVPSPPEEEDKIIPISTNSSKHSLKKLKPECPGSCIGSFLRFTCYGNSAIYDGFRCEPEGTLCCTSVENIDKFEEHLHSGSPLDLGKPDESPKSEMSPEMTKRPGIYVCGIKGNQRRKTGRVVGGRTSMPGEWCWQVALINAKNQYLCGGALIGSRWVLTAAHCITSLVRNGDAIYVRVGDYDLASQYGTPGAQTQKVSTSYIHHNHNGQTLDNDIALLRLEHPVQLQESVCLVCLPARGAENNPGKRCTVTGYGYMDESGPIALKIREATLPIVEEKLCTEQVNKVTEKQFILPAGSFCAGGESGNDACQGDGGGPLTCENEGYYELTGLVSWGFGCGKENVPGVYVKVSSYIGWINQIISVNN</sequence>
<dbReference type="PROSITE" id="PS50240">
    <property type="entry name" value="TRYPSIN_DOM"/>
    <property type="match status" value="1"/>
</dbReference>
<dbReference type="CDD" id="cd00190">
    <property type="entry name" value="Tryp_SPc"/>
    <property type="match status" value="1"/>
</dbReference>
<feature type="compositionally biased region" description="Low complexity" evidence="1">
    <location>
        <begin position="156"/>
        <end position="168"/>
    </location>
</feature>
<dbReference type="Pfam" id="PF18398">
    <property type="entry name" value="CLIP_SPH_mas"/>
    <property type="match status" value="5"/>
</dbReference>
<dbReference type="Pfam" id="PF00089">
    <property type="entry name" value="Trypsin"/>
    <property type="match status" value="1"/>
</dbReference>
<dbReference type="AlphaFoldDB" id="A0A8X6Q7B1"/>
<feature type="region of interest" description="Disordered" evidence="1">
    <location>
        <begin position="420"/>
        <end position="465"/>
    </location>
</feature>
<dbReference type="InterPro" id="IPR009003">
    <property type="entry name" value="Peptidase_S1_PA"/>
</dbReference>
<evidence type="ECO:0000259" key="3">
    <source>
        <dbReference type="PROSITE" id="PS50240"/>
    </source>
</evidence>
<evidence type="ECO:0000256" key="1">
    <source>
        <dbReference type="SAM" id="MobiDB-lite"/>
    </source>
</evidence>
<reference evidence="4" key="1">
    <citation type="submission" date="2020-08" db="EMBL/GenBank/DDBJ databases">
        <title>Multicomponent nature underlies the extraordinary mechanical properties of spider dragline silk.</title>
        <authorList>
            <person name="Kono N."/>
            <person name="Nakamura H."/>
            <person name="Mori M."/>
            <person name="Yoshida Y."/>
            <person name="Ohtoshi R."/>
            <person name="Malay A.D."/>
            <person name="Moran D.A.P."/>
            <person name="Tomita M."/>
            <person name="Numata K."/>
            <person name="Arakawa K."/>
        </authorList>
    </citation>
    <scope>NUCLEOTIDE SEQUENCE</scope>
</reference>
<gene>
    <name evidence="4" type="primary">mas</name>
    <name evidence="4" type="ORF">NPIL_461141</name>
</gene>
<dbReference type="PROSITE" id="PS00134">
    <property type="entry name" value="TRYPSIN_HIS"/>
    <property type="match status" value="1"/>
</dbReference>
<dbReference type="GO" id="GO:0004252">
    <property type="term" value="F:serine-type endopeptidase activity"/>
    <property type="evidence" value="ECO:0007669"/>
    <property type="project" value="InterPro"/>
</dbReference>
<feature type="compositionally biased region" description="Polar residues" evidence="1">
    <location>
        <begin position="132"/>
        <end position="147"/>
    </location>
</feature>
<evidence type="ECO:0000313" key="4">
    <source>
        <dbReference type="EMBL" id="GFU10450.1"/>
    </source>
</evidence>
<name>A0A8X6Q7B1_NEPPI</name>
<dbReference type="PANTHER" id="PTHR24258:SF140">
    <property type="entry name" value="BCDNA.GH08420-RELATED"/>
    <property type="match status" value="1"/>
</dbReference>
<keyword evidence="2" id="KW-0732">Signal</keyword>
<dbReference type="InterPro" id="IPR043504">
    <property type="entry name" value="Peptidase_S1_PA_chymotrypsin"/>
</dbReference>
<evidence type="ECO:0000256" key="2">
    <source>
        <dbReference type="SAM" id="SignalP"/>
    </source>
</evidence>
<feature type="compositionally biased region" description="Low complexity" evidence="1">
    <location>
        <begin position="772"/>
        <end position="783"/>
    </location>
</feature>
<feature type="region of interest" description="Disordered" evidence="1">
    <location>
        <begin position="477"/>
        <end position="605"/>
    </location>
</feature>
<keyword evidence="5" id="KW-1185">Reference proteome</keyword>
<feature type="compositionally biased region" description="Polar residues" evidence="1">
    <location>
        <begin position="448"/>
        <end position="458"/>
    </location>
</feature>
<feature type="domain" description="Peptidase S1" evidence="3">
    <location>
        <begin position="908"/>
        <end position="1148"/>
    </location>
</feature>
<dbReference type="PANTHER" id="PTHR24258">
    <property type="entry name" value="SERINE PROTEASE-RELATED"/>
    <property type="match status" value="1"/>
</dbReference>
<dbReference type="InterPro" id="IPR001314">
    <property type="entry name" value="Peptidase_S1A"/>
</dbReference>
<dbReference type="SUPFAM" id="SSF50494">
    <property type="entry name" value="Trypsin-like serine proteases"/>
    <property type="match status" value="1"/>
</dbReference>
<dbReference type="PRINTS" id="PR00722">
    <property type="entry name" value="CHYMOTRYPSIN"/>
</dbReference>
<dbReference type="InterPro" id="IPR040479">
    <property type="entry name" value="CLIP_SPH_mas"/>
</dbReference>
<accession>A0A8X6Q7B1</accession>
<feature type="compositionally biased region" description="Polar residues" evidence="1">
    <location>
        <begin position="537"/>
        <end position="588"/>
    </location>
</feature>